<evidence type="ECO:0000259" key="3">
    <source>
        <dbReference type="Pfam" id="PF00389"/>
    </source>
</evidence>
<dbReference type="GO" id="GO:0051287">
    <property type="term" value="F:NAD binding"/>
    <property type="evidence" value="ECO:0007669"/>
    <property type="project" value="InterPro"/>
</dbReference>
<dbReference type="InterPro" id="IPR006140">
    <property type="entry name" value="D-isomer_DH_NAD-bd"/>
</dbReference>
<dbReference type="PANTHER" id="PTHR10996">
    <property type="entry name" value="2-HYDROXYACID DEHYDROGENASE-RELATED"/>
    <property type="match status" value="1"/>
</dbReference>
<dbReference type="EMBL" id="JABEXW010000915">
    <property type="protein sequence ID" value="KAF4951502.1"/>
    <property type="molecule type" value="Genomic_DNA"/>
</dbReference>
<dbReference type="GO" id="GO:0030267">
    <property type="term" value="F:glyoxylate reductase (NADPH) activity"/>
    <property type="evidence" value="ECO:0007669"/>
    <property type="project" value="TreeGrafter"/>
</dbReference>
<dbReference type="InterPro" id="IPR006139">
    <property type="entry name" value="D-isomer_2_OHA_DH_cat_dom"/>
</dbReference>
<dbReference type="SUPFAM" id="SSF51735">
    <property type="entry name" value="NAD(P)-binding Rossmann-fold domains"/>
    <property type="match status" value="1"/>
</dbReference>
<dbReference type="Pfam" id="PF04082">
    <property type="entry name" value="Fungal_trans"/>
    <property type="match status" value="1"/>
</dbReference>
<dbReference type="AlphaFoldDB" id="A0A8H4T521"/>
<reference evidence="6" key="2">
    <citation type="submission" date="2020-05" db="EMBL/GenBank/DDBJ databases">
        <authorList>
            <person name="Kim H.-S."/>
            <person name="Proctor R.H."/>
            <person name="Brown D.W."/>
        </authorList>
    </citation>
    <scope>NUCLEOTIDE SEQUENCE</scope>
    <source>
        <strain evidence="6">NRRL 20472</strain>
    </source>
</reference>
<dbReference type="InterPro" id="IPR050223">
    <property type="entry name" value="D-isomer_2-hydroxyacid_DH"/>
</dbReference>
<dbReference type="Pfam" id="PF00389">
    <property type="entry name" value="2-Hacid_dh"/>
    <property type="match status" value="1"/>
</dbReference>
<feature type="domain" description="Xylanolytic transcriptional activator regulatory" evidence="5">
    <location>
        <begin position="223"/>
        <end position="283"/>
    </location>
</feature>
<dbReference type="GO" id="GO:0006351">
    <property type="term" value="P:DNA-templated transcription"/>
    <property type="evidence" value="ECO:0007669"/>
    <property type="project" value="InterPro"/>
</dbReference>
<dbReference type="GO" id="GO:0008270">
    <property type="term" value="F:zinc ion binding"/>
    <property type="evidence" value="ECO:0007669"/>
    <property type="project" value="InterPro"/>
</dbReference>
<keyword evidence="2" id="KW-0539">Nucleus</keyword>
<dbReference type="OrthoDB" id="4456959at2759"/>
<protein>
    <submittedName>
        <fullName evidence="6">Uncharacterized protein</fullName>
    </submittedName>
</protein>
<organism evidence="6 7">
    <name type="scientific">Fusarium sarcochroum</name>
    <dbReference type="NCBI Taxonomy" id="1208366"/>
    <lineage>
        <taxon>Eukaryota</taxon>
        <taxon>Fungi</taxon>
        <taxon>Dikarya</taxon>
        <taxon>Ascomycota</taxon>
        <taxon>Pezizomycotina</taxon>
        <taxon>Sordariomycetes</taxon>
        <taxon>Hypocreomycetidae</taxon>
        <taxon>Hypocreales</taxon>
        <taxon>Nectriaceae</taxon>
        <taxon>Fusarium</taxon>
        <taxon>Fusarium lateritium species complex</taxon>
    </lineage>
</organism>
<gene>
    <name evidence="6" type="ORF">FSARC_12896</name>
</gene>
<evidence type="ECO:0000313" key="6">
    <source>
        <dbReference type="EMBL" id="KAF4951502.1"/>
    </source>
</evidence>
<name>A0A8H4T521_9HYPO</name>
<reference evidence="6" key="1">
    <citation type="journal article" date="2020" name="BMC Genomics">
        <title>Correction to: Identification and distribution of gene clusters required for synthesis of sphingolipid metabolism inhibitors in diverse species of the filamentous fungus Fusarium.</title>
        <authorList>
            <person name="Kim H.S."/>
            <person name="Lohmar J.M."/>
            <person name="Busman M."/>
            <person name="Brown D.W."/>
            <person name="Naumann T.A."/>
            <person name="Divon H.H."/>
            <person name="Lysoe E."/>
            <person name="Uhlig S."/>
            <person name="Proctor R.H."/>
        </authorList>
    </citation>
    <scope>NUCLEOTIDE SEQUENCE</scope>
    <source>
        <strain evidence="6">NRRL 20472</strain>
    </source>
</reference>
<dbReference type="GO" id="GO:0003677">
    <property type="term" value="F:DNA binding"/>
    <property type="evidence" value="ECO:0007669"/>
    <property type="project" value="InterPro"/>
</dbReference>
<feature type="domain" description="D-isomer specific 2-hydroxyacid dehydrogenase catalytic" evidence="3">
    <location>
        <begin position="703"/>
        <end position="1005"/>
    </location>
</feature>
<dbReference type="GO" id="GO:0016618">
    <property type="term" value="F:hydroxypyruvate reductase [NAD(P)H] activity"/>
    <property type="evidence" value="ECO:0007669"/>
    <property type="project" value="TreeGrafter"/>
</dbReference>
<evidence type="ECO:0000259" key="4">
    <source>
        <dbReference type="Pfam" id="PF02826"/>
    </source>
</evidence>
<keyword evidence="1" id="KW-0560">Oxidoreductase</keyword>
<dbReference type="PANTHER" id="PTHR10996:SF281">
    <property type="entry name" value="D-ISOMER SPECIFIC 2-HYDROXYACID DEHYDROGENASE NAD-BINDING DOMAIN-CONTAINING PROTEIN-RELATED"/>
    <property type="match status" value="1"/>
</dbReference>
<sequence>MNQGQRSENTRGMILKGPHVLYVAKERQSAQETNHAALVSNLVSMGVHIHIEVSRQAHAQVSATLENMFVGQGIIWQQIWNSMKQPNQTYGCTPNSTQEATIQQQSFNVKEYLSALSTSNVTQHPELPMDAKQQEGTHVMPTVISQPKQTPSLPYQGTLGTLPPDDLVNSLVEVYFDQVHPWIPMLHAQTFRSCFTEEDETRSQQSTCKALIKRMAFLAPATTWTEVEERRRVFWNVFLMDRFCSISTGWNLSLTSADVKRRLPCEGAIWEAGEPSQTSTPYFGISTRSHDPEKDYLAAARETEDGQAALGGFAFCIEATESLSLVTSFFLQYEVDFKEVHEVQRWLMRFKQLDLRLVQWKFFLPEKWREACQFNTDGNLDPNLVLAHMTHNTAVVLLHQGLAYPSSEWQSVPVKLPSASSAETCQAAAIEVATIAGQFLNHSAILISPQFCFCLFVCGKMLLTHAAYYQISLHSSFDSIVTSLGEISRRWNGAKCSTSSNLASKFSSRLREARLDGANAVDIREAFSEKHDTVGSPSTVGVDLQRTSLQASSAPMDVSVSAMLGEEINLDNFQTESPESISLAFPPLPLSFQLNSAPQDPILTAVNPGNTLQGEINTNGNVPGGYIDFSDLSEQTFHPSERVSTLGCNSKTQQHKACLSHAIIQASIDSVTMASKKPIVLRIGEDIKYNHDFYNNVFTKRFDVVANEEPDRESFIKALKEKKYGNFSAIYRPHFQTGGEMGQWDDELISLLPPSVRIFASAGAGFNWADVDALGRRRIWYANGAGASDEAVSDTALFMILSVFRNFWRSQRGARTCDPEQFHAMHKLVGSISYNPRGHILGIVGLGNISKLLARKARLALGMEIHYYDVVRSPPEVEEELQATYHSSLHDLLAISDCVSLHTPLNAHTQDLMNTEAFAAMKEGSRLVNTARGQVVNEDALIEALKSGKLSGAGLDVHYHEPQISKELAAMDNVTLTCHNGGAAITTRINFELKAMENILRVVDEKGEFCGEPTTAVNRQAFEGASS</sequence>
<keyword evidence="7" id="KW-1185">Reference proteome</keyword>
<dbReference type="Gene3D" id="3.40.50.720">
    <property type="entry name" value="NAD(P)-binding Rossmann-like Domain"/>
    <property type="match status" value="2"/>
</dbReference>
<dbReference type="Proteomes" id="UP000622797">
    <property type="component" value="Unassembled WGS sequence"/>
</dbReference>
<dbReference type="CDD" id="cd12168">
    <property type="entry name" value="Mand_dh_like"/>
    <property type="match status" value="1"/>
</dbReference>
<evidence type="ECO:0000256" key="2">
    <source>
        <dbReference type="ARBA" id="ARBA00023242"/>
    </source>
</evidence>
<evidence type="ECO:0000313" key="7">
    <source>
        <dbReference type="Proteomes" id="UP000622797"/>
    </source>
</evidence>
<evidence type="ECO:0000256" key="1">
    <source>
        <dbReference type="ARBA" id="ARBA00023002"/>
    </source>
</evidence>
<dbReference type="PROSITE" id="PS00671">
    <property type="entry name" value="D_2_HYDROXYACID_DH_3"/>
    <property type="match status" value="1"/>
</dbReference>
<accession>A0A8H4T521</accession>
<dbReference type="Pfam" id="PF02826">
    <property type="entry name" value="2-Hacid_dh_C"/>
    <property type="match status" value="1"/>
</dbReference>
<dbReference type="InterPro" id="IPR007219">
    <property type="entry name" value="XnlR_reg_dom"/>
</dbReference>
<comment type="caution">
    <text evidence="6">The sequence shown here is derived from an EMBL/GenBank/DDBJ whole genome shotgun (WGS) entry which is preliminary data.</text>
</comment>
<dbReference type="InterPro" id="IPR036291">
    <property type="entry name" value="NAD(P)-bd_dom_sf"/>
</dbReference>
<dbReference type="GO" id="GO:0005829">
    <property type="term" value="C:cytosol"/>
    <property type="evidence" value="ECO:0007669"/>
    <property type="project" value="TreeGrafter"/>
</dbReference>
<proteinExistence type="predicted"/>
<evidence type="ECO:0000259" key="5">
    <source>
        <dbReference type="Pfam" id="PF04082"/>
    </source>
</evidence>
<feature type="domain" description="D-isomer specific 2-hydroxyacid dehydrogenase NAD-binding" evidence="4">
    <location>
        <begin position="799"/>
        <end position="981"/>
    </location>
</feature>
<dbReference type="InterPro" id="IPR029753">
    <property type="entry name" value="D-isomer_DH_CS"/>
</dbReference>
<dbReference type="SUPFAM" id="SSF52283">
    <property type="entry name" value="Formate/glycerate dehydrogenase catalytic domain-like"/>
    <property type="match status" value="1"/>
</dbReference>
<dbReference type="CDD" id="cd12148">
    <property type="entry name" value="fungal_TF_MHR"/>
    <property type="match status" value="1"/>
</dbReference>